<keyword evidence="1" id="KW-0472">Membrane</keyword>
<dbReference type="Pfam" id="PF07155">
    <property type="entry name" value="ECF-ribofla_trS"/>
    <property type="match status" value="1"/>
</dbReference>
<comment type="caution">
    <text evidence="2">The sequence shown here is derived from an EMBL/GenBank/DDBJ whole genome shotgun (WGS) entry which is preliminary data.</text>
</comment>
<feature type="transmembrane region" description="Helical" evidence="1">
    <location>
        <begin position="73"/>
        <end position="92"/>
    </location>
</feature>
<dbReference type="EMBL" id="LNQN01000002">
    <property type="protein sequence ID" value="KSU83221.1"/>
    <property type="molecule type" value="Genomic_DNA"/>
</dbReference>
<sequence>MTRNKHIALFTAFVSLAVAGSFIKIPSPIGSVAFDSMPALAAAALMSPWSGLAVACFGHLLTAALAGFPLGPLHLVVAVQMGLLGFFYGVLYRKNAKTAATLMFITGNGVLAPLCFWTVLGKAVVLGLIPSLLAAAVLNGLTALVIIPRIKRSFRHSAMRINHEKKS</sequence>
<evidence type="ECO:0000256" key="1">
    <source>
        <dbReference type="SAM" id="Phobius"/>
    </source>
</evidence>
<dbReference type="Gene3D" id="1.10.1760.20">
    <property type="match status" value="1"/>
</dbReference>
<protein>
    <recommendedName>
        <fullName evidence="4">ECF transporter S component</fullName>
    </recommendedName>
</protein>
<dbReference type="RefSeq" id="WP_061972017.1">
    <property type="nucleotide sequence ID" value="NZ_FMAV01000002.1"/>
</dbReference>
<keyword evidence="1" id="KW-1133">Transmembrane helix</keyword>
<evidence type="ECO:0000313" key="2">
    <source>
        <dbReference type="EMBL" id="KSU83221.1"/>
    </source>
</evidence>
<feature type="transmembrane region" description="Helical" evidence="1">
    <location>
        <begin position="99"/>
        <end position="119"/>
    </location>
</feature>
<gene>
    <name evidence="2" type="ORF">AS030_11605</name>
</gene>
<feature type="transmembrane region" description="Helical" evidence="1">
    <location>
        <begin position="6"/>
        <end position="25"/>
    </location>
</feature>
<feature type="transmembrane region" description="Helical" evidence="1">
    <location>
        <begin position="125"/>
        <end position="147"/>
    </location>
</feature>
<dbReference type="AlphaFoldDB" id="A0A0V8J8D5"/>
<keyword evidence="1" id="KW-0812">Transmembrane</keyword>
<reference evidence="2 3" key="1">
    <citation type="journal article" date="2014" name="Antonie Van Leeuwenhoek">
        <title>Fictibacillus enclensis sp. nov., isolated from marine sediment.</title>
        <authorList>
            <person name="Dastager S.G."/>
            <person name="Mawlankar R."/>
            <person name="Srinivasan K."/>
            <person name="Tang S.K."/>
            <person name="Lee J.C."/>
            <person name="Ramana V.V."/>
            <person name="Shouche Y.S."/>
        </authorList>
    </citation>
    <scope>NUCLEOTIDE SEQUENCE [LARGE SCALE GENOMIC DNA]</scope>
    <source>
        <strain evidence="2 3">NIO-1003</strain>
    </source>
</reference>
<evidence type="ECO:0008006" key="4">
    <source>
        <dbReference type="Google" id="ProtNLM"/>
    </source>
</evidence>
<dbReference type="Proteomes" id="UP000054099">
    <property type="component" value="Unassembled WGS sequence"/>
</dbReference>
<dbReference type="InterPro" id="IPR009825">
    <property type="entry name" value="ECF_substrate-spec-like"/>
</dbReference>
<evidence type="ECO:0000313" key="3">
    <source>
        <dbReference type="Proteomes" id="UP000054099"/>
    </source>
</evidence>
<name>A0A0V8J8D5_9BACL</name>
<dbReference type="GO" id="GO:0022857">
    <property type="term" value="F:transmembrane transporter activity"/>
    <property type="evidence" value="ECO:0007669"/>
    <property type="project" value="InterPro"/>
</dbReference>
<organism evidence="2 3">
    <name type="scientific">Fictibacillus enclensis</name>
    <dbReference type="NCBI Taxonomy" id="1017270"/>
    <lineage>
        <taxon>Bacteria</taxon>
        <taxon>Bacillati</taxon>
        <taxon>Bacillota</taxon>
        <taxon>Bacilli</taxon>
        <taxon>Bacillales</taxon>
        <taxon>Fictibacillaceae</taxon>
        <taxon>Fictibacillus</taxon>
    </lineage>
</organism>
<dbReference type="OrthoDB" id="5431035at2"/>
<keyword evidence="3" id="KW-1185">Reference proteome</keyword>
<accession>A0A0V8J8D5</accession>
<proteinExistence type="predicted"/>